<evidence type="ECO:0000313" key="4">
    <source>
        <dbReference type="Proteomes" id="UP001158045"/>
    </source>
</evidence>
<dbReference type="InterPro" id="IPR025966">
    <property type="entry name" value="OppC_N"/>
</dbReference>
<dbReference type="Proteomes" id="UP001158045">
    <property type="component" value="Unassembled WGS sequence"/>
</dbReference>
<evidence type="ECO:0000256" key="1">
    <source>
        <dbReference type="SAM" id="Phobius"/>
    </source>
</evidence>
<gene>
    <name evidence="3" type="ORF">QE109_17665</name>
</gene>
<evidence type="ECO:0000259" key="2">
    <source>
        <dbReference type="Pfam" id="PF12911"/>
    </source>
</evidence>
<accession>A0ABT6NHT1</accession>
<organism evidence="3 4">
    <name type="scientific">Fusibacter bizertensis</name>
    <dbReference type="NCBI Taxonomy" id="1488331"/>
    <lineage>
        <taxon>Bacteria</taxon>
        <taxon>Bacillati</taxon>
        <taxon>Bacillota</taxon>
        <taxon>Clostridia</taxon>
        <taxon>Eubacteriales</taxon>
        <taxon>Eubacteriales Family XII. Incertae Sedis</taxon>
        <taxon>Fusibacter</taxon>
    </lineage>
</organism>
<dbReference type="EMBL" id="JARYZI010000047">
    <property type="protein sequence ID" value="MDH8679962.1"/>
    <property type="molecule type" value="Genomic_DNA"/>
</dbReference>
<name>A0ABT6NHT1_9FIRM</name>
<feature type="non-terminal residue" evidence="3">
    <location>
        <position position="66"/>
    </location>
</feature>
<proteinExistence type="predicted"/>
<keyword evidence="4" id="KW-1185">Reference proteome</keyword>
<protein>
    <recommendedName>
        <fullName evidence="2">Oligopeptide transport permease C-like N-terminal domain-containing protein</fullName>
    </recommendedName>
</protein>
<keyword evidence="1" id="KW-0472">Membrane</keyword>
<feature type="transmembrane region" description="Helical" evidence="1">
    <location>
        <begin position="35"/>
        <end position="56"/>
    </location>
</feature>
<dbReference type="Pfam" id="PF12911">
    <property type="entry name" value="OppC_N"/>
    <property type="match status" value="1"/>
</dbReference>
<keyword evidence="1" id="KW-1133">Transmembrane helix</keyword>
<comment type="caution">
    <text evidence="3">The sequence shown here is derived from an EMBL/GenBank/DDBJ whole genome shotgun (WGS) entry which is preliminary data.</text>
</comment>
<keyword evidence="1" id="KW-0812">Transmembrane</keyword>
<sequence length="66" mass="7288">MADTKKAAAKQTAVTKKKAVGPWRIAWERFLKNKVAVVGASLFIVIVLAVIFVPILSPYEISEFNL</sequence>
<feature type="domain" description="Oligopeptide transport permease C-like N-terminal" evidence="2">
    <location>
        <begin position="22"/>
        <end position="63"/>
    </location>
</feature>
<reference evidence="3 4" key="1">
    <citation type="submission" date="2023-04" db="EMBL/GenBank/DDBJ databases">
        <title>Fusibacter bizertensis strain WBS, isolated from littoral bottom sediments of the Arctic seas - biochemical and genomic analysis.</title>
        <authorList>
            <person name="Brioukhanov A.L."/>
        </authorList>
    </citation>
    <scope>NUCLEOTIDE SEQUENCE [LARGE SCALE GENOMIC DNA]</scope>
    <source>
        <strain evidence="3 4">WBS</strain>
    </source>
</reference>
<evidence type="ECO:0000313" key="3">
    <source>
        <dbReference type="EMBL" id="MDH8679962.1"/>
    </source>
</evidence>